<proteinExistence type="predicted"/>
<dbReference type="Proteomes" id="UP001063166">
    <property type="component" value="Unassembled WGS sequence"/>
</dbReference>
<sequence length="78" mass="8671">MLDTGLFIAEESEIGSLCQVFHKIQSTEFPDERPVLFTCFIQDVVSAKALMGPSRQSESLTAQIESYPQCLRTLPGSF</sequence>
<organism evidence="1 2">
    <name type="scientific">Lyophyllum shimeji</name>
    <name type="common">Hon-shimeji</name>
    <name type="synonym">Tricholoma shimeji</name>
    <dbReference type="NCBI Taxonomy" id="47721"/>
    <lineage>
        <taxon>Eukaryota</taxon>
        <taxon>Fungi</taxon>
        <taxon>Dikarya</taxon>
        <taxon>Basidiomycota</taxon>
        <taxon>Agaricomycotina</taxon>
        <taxon>Agaricomycetes</taxon>
        <taxon>Agaricomycetidae</taxon>
        <taxon>Agaricales</taxon>
        <taxon>Tricholomatineae</taxon>
        <taxon>Lyophyllaceae</taxon>
        <taxon>Lyophyllum</taxon>
    </lineage>
</organism>
<protein>
    <submittedName>
        <fullName evidence="1">Uncharacterized protein</fullName>
    </submittedName>
</protein>
<name>A0A9P3PHM1_LYOSH</name>
<evidence type="ECO:0000313" key="2">
    <source>
        <dbReference type="Proteomes" id="UP001063166"/>
    </source>
</evidence>
<keyword evidence="2" id="KW-1185">Reference proteome</keyword>
<dbReference type="EMBL" id="BRPK01000002">
    <property type="protein sequence ID" value="GLB35641.1"/>
    <property type="molecule type" value="Genomic_DNA"/>
</dbReference>
<reference evidence="1" key="1">
    <citation type="submission" date="2022-07" db="EMBL/GenBank/DDBJ databases">
        <title>The genome of Lyophyllum shimeji provides insight into the initial evolution of ectomycorrhizal fungal genome.</title>
        <authorList>
            <person name="Kobayashi Y."/>
            <person name="Shibata T."/>
            <person name="Hirakawa H."/>
            <person name="Shigenobu S."/>
            <person name="Nishiyama T."/>
            <person name="Yamada A."/>
            <person name="Hasebe M."/>
            <person name="Kawaguchi M."/>
        </authorList>
    </citation>
    <scope>NUCLEOTIDE SEQUENCE</scope>
    <source>
        <strain evidence="1">AT787</strain>
    </source>
</reference>
<comment type="caution">
    <text evidence="1">The sequence shown here is derived from an EMBL/GenBank/DDBJ whole genome shotgun (WGS) entry which is preliminary data.</text>
</comment>
<accession>A0A9P3PHM1</accession>
<dbReference type="AlphaFoldDB" id="A0A9P3PHM1"/>
<evidence type="ECO:0000313" key="1">
    <source>
        <dbReference type="EMBL" id="GLB35641.1"/>
    </source>
</evidence>
<gene>
    <name evidence="1" type="ORF">LshimejAT787_0212060</name>
</gene>